<evidence type="ECO:0008006" key="4">
    <source>
        <dbReference type="Google" id="ProtNLM"/>
    </source>
</evidence>
<feature type="transmembrane region" description="Helical" evidence="1">
    <location>
        <begin position="57"/>
        <end position="74"/>
    </location>
</feature>
<evidence type="ECO:0000256" key="1">
    <source>
        <dbReference type="SAM" id="Phobius"/>
    </source>
</evidence>
<dbReference type="AlphaFoldDB" id="A0A410P5L0"/>
<name>A0A410P5L0_VELA1</name>
<dbReference type="OrthoDB" id="7016339at2"/>
<accession>A0A410P5L0</accession>
<proteinExistence type="predicted"/>
<keyword evidence="1" id="KW-0472">Membrane</keyword>
<evidence type="ECO:0000313" key="3">
    <source>
        <dbReference type="Proteomes" id="UP000287243"/>
    </source>
</evidence>
<organism evidence="2 3">
    <name type="scientific">Velamenicoccus archaeovorus</name>
    <dbReference type="NCBI Taxonomy" id="1930593"/>
    <lineage>
        <taxon>Bacteria</taxon>
        <taxon>Pseudomonadati</taxon>
        <taxon>Candidatus Omnitrophota</taxon>
        <taxon>Candidatus Velamenicoccus</taxon>
    </lineage>
</organism>
<keyword evidence="1" id="KW-1133">Transmembrane helix</keyword>
<reference evidence="2 3" key="1">
    <citation type="submission" date="2017-01" db="EMBL/GenBank/DDBJ databases">
        <title>First insights into the biology of 'candidatus Vampirococcus archaeovorus'.</title>
        <authorList>
            <person name="Kizina J."/>
            <person name="Jordan S."/>
            <person name="Stueber K."/>
            <person name="Reinhardt R."/>
            <person name="Harder J."/>
        </authorList>
    </citation>
    <scope>NUCLEOTIDE SEQUENCE [LARGE SCALE GENOMIC DNA]</scope>
    <source>
        <strain evidence="2 3">LiM</strain>
    </source>
</reference>
<keyword evidence="3" id="KW-1185">Reference proteome</keyword>
<protein>
    <recommendedName>
        <fullName evidence="4">SMODS and SLOG-associating 2TM effector domain-containing protein</fullName>
    </recommendedName>
</protein>
<dbReference type="EMBL" id="CP019384">
    <property type="protein sequence ID" value="QAT17477.1"/>
    <property type="molecule type" value="Genomic_DNA"/>
</dbReference>
<sequence>MEDKYYEVMRSYAWNYFSMHADQRLKTFNLYVTLATFIIGAFIAFSKDPAMSCSKWSCLLPFLLAFLSFVFWKFEARNMRLVRNGEAALKYLDEQIDLGAYKEGPHVLRIFARDDYFSGQSQSSPYKKGWTYSTCFKAVFIVFGYGSFILGFLCLLTK</sequence>
<dbReference type="Proteomes" id="UP000287243">
    <property type="component" value="Chromosome"/>
</dbReference>
<feature type="transmembrane region" description="Helical" evidence="1">
    <location>
        <begin position="130"/>
        <end position="156"/>
    </location>
</feature>
<feature type="transmembrane region" description="Helical" evidence="1">
    <location>
        <begin position="28"/>
        <end position="45"/>
    </location>
</feature>
<dbReference type="RefSeq" id="WP_128700311.1">
    <property type="nucleotide sequence ID" value="NZ_CP019384.1"/>
</dbReference>
<evidence type="ECO:0000313" key="2">
    <source>
        <dbReference type="EMBL" id="QAT17477.1"/>
    </source>
</evidence>
<dbReference type="KEGG" id="vai:BU251_07000"/>
<keyword evidence="1" id="KW-0812">Transmembrane</keyword>
<gene>
    <name evidence="2" type="ORF">BU251_07000</name>
</gene>